<dbReference type="InterPro" id="IPR050765">
    <property type="entry name" value="Riboflavin_Biosynth_HTPR"/>
</dbReference>
<dbReference type="GO" id="GO:0009231">
    <property type="term" value="P:riboflavin biosynthetic process"/>
    <property type="evidence" value="ECO:0007669"/>
    <property type="project" value="InterPro"/>
</dbReference>
<sequence>MRPLIITQNITVDGSIEMLEDWFDPHFQDDELIAEVRRQDQTADALLLGRQTFEDFRGYWPDQTNDPTGVADYINSVAKYVVTSTLTDPQWDNSTILAGDTLHAVKTLKAAAGGDIVLTGSITLCHSVIAAGLVDEYRLFVYPYVQGRGRRLFPDGTVLSGFRPAGVPRTFPSGVTLVSWTAPLS</sequence>
<accession>A0A1A3N7H2</accession>
<evidence type="ECO:0000313" key="2">
    <source>
        <dbReference type="EMBL" id="OBK17746.1"/>
    </source>
</evidence>
<dbReference type="Proteomes" id="UP000093819">
    <property type="component" value="Unassembled WGS sequence"/>
</dbReference>
<dbReference type="RefSeq" id="WP_065037066.1">
    <property type="nucleotide sequence ID" value="NZ_LZLR01000178.1"/>
</dbReference>
<name>A0A1A3N7H2_MYCAS</name>
<organism evidence="2 3">
    <name type="scientific">Mycobacterium asiaticum</name>
    <dbReference type="NCBI Taxonomy" id="1790"/>
    <lineage>
        <taxon>Bacteria</taxon>
        <taxon>Bacillati</taxon>
        <taxon>Actinomycetota</taxon>
        <taxon>Actinomycetes</taxon>
        <taxon>Mycobacteriales</taxon>
        <taxon>Mycobacteriaceae</taxon>
        <taxon>Mycobacterium</taxon>
    </lineage>
</organism>
<dbReference type="InterPro" id="IPR002734">
    <property type="entry name" value="RibDG_C"/>
</dbReference>
<dbReference type="PANTHER" id="PTHR38011:SF2">
    <property type="entry name" value="BIFUNCTIONAL DEAMINASE-REDUCTASE DOMAIN PROTEIN"/>
    <property type="match status" value="1"/>
</dbReference>
<dbReference type="PANTHER" id="PTHR38011">
    <property type="entry name" value="DIHYDROFOLATE REDUCTASE FAMILY PROTEIN (AFU_ORTHOLOGUE AFUA_8G06820)"/>
    <property type="match status" value="1"/>
</dbReference>
<feature type="domain" description="Bacterial bifunctional deaminase-reductase C-terminal" evidence="1">
    <location>
        <begin position="4"/>
        <end position="160"/>
    </location>
</feature>
<dbReference type="EMBL" id="LZLR01000178">
    <property type="protein sequence ID" value="OBK17746.1"/>
    <property type="molecule type" value="Genomic_DNA"/>
</dbReference>
<dbReference type="GO" id="GO:0008703">
    <property type="term" value="F:5-amino-6-(5-phosphoribosylamino)uracil reductase activity"/>
    <property type="evidence" value="ECO:0007669"/>
    <property type="project" value="InterPro"/>
</dbReference>
<dbReference type="AlphaFoldDB" id="A0A1A3N7H2"/>
<dbReference type="SUPFAM" id="SSF53597">
    <property type="entry name" value="Dihydrofolate reductase-like"/>
    <property type="match status" value="1"/>
</dbReference>
<evidence type="ECO:0000259" key="1">
    <source>
        <dbReference type="Pfam" id="PF01872"/>
    </source>
</evidence>
<protein>
    <submittedName>
        <fullName evidence="2">Dihydrofolate reductase</fullName>
    </submittedName>
</protein>
<proteinExistence type="predicted"/>
<dbReference type="Pfam" id="PF01872">
    <property type="entry name" value="RibD_C"/>
    <property type="match status" value="1"/>
</dbReference>
<dbReference type="OrthoDB" id="7342392at2"/>
<gene>
    <name evidence="2" type="ORF">A5635_03765</name>
</gene>
<dbReference type="InterPro" id="IPR024072">
    <property type="entry name" value="DHFR-like_dom_sf"/>
</dbReference>
<reference evidence="3" key="1">
    <citation type="submission" date="2016-06" db="EMBL/GenBank/DDBJ databases">
        <authorList>
            <person name="Sutton G."/>
            <person name="Brinkac L."/>
            <person name="Sanka R."/>
            <person name="Adams M."/>
            <person name="Lau E."/>
            <person name="Garcia-Basteiro A."/>
            <person name="Lopez-Varela E."/>
            <person name="Palencia S."/>
        </authorList>
    </citation>
    <scope>NUCLEOTIDE SEQUENCE [LARGE SCALE GENOMIC DNA]</scope>
    <source>
        <strain evidence="3">1245335.1</strain>
    </source>
</reference>
<comment type="caution">
    <text evidence="2">The sequence shown here is derived from an EMBL/GenBank/DDBJ whole genome shotgun (WGS) entry which is preliminary data.</text>
</comment>
<evidence type="ECO:0000313" key="3">
    <source>
        <dbReference type="Proteomes" id="UP000093819"/>
    </source>
</evidence>
<dbReference type="Gene3D" id="3.40.430.10">
    <property type="entry name" value="Dihydrofolate Reductase, subunit A"/>
    <property type="match status" value="1"/>
</dbReference>